<dbReference type="Pfam" id="PF04002">
    <property type="entry name" value="RadC"/>
    <property type="match status" value="1"/>
</dbReference>
<dbReference type="OrthoDB" id="9804482at2"/>
<evidence type="ECO:0000313" key="8">
    <source>
        <dbReference type="EMBL" id="EKF54518.1"/>
    </source>
</evidence>
<dbReference type="RefSeq" id="WP_008992300.1">
    <property type="nucleotide sequence ID" value="NZ_AMSG01000020.1"/>
</dbReference>
<dbReference type="NCBIfam" id="NF000642">
    <property type="entry name" value="PRK00024.1"/>
    <property type="match status" value="1"/>
</dbReference>
<dbReference type="EMBL" id="AMSG01000020">
    <property type="protein sequence ID" value="EKF54518.1"/>
    <property type="molecule type" value="Genomic_DNA"/>
</dbReference>
<dbReference type="InterPro" id="IPR001405">
    <property type="entry name" value="UPF0758"/>
</dbReference>
<keyword evidence="4" id="KW-0862">Zinc</keyword>
<dbReference type="Pfam" id="PF20582">
    <property type="entry name" value="UPF0758_N"/>
    <property type="match status" value="1"/>
</dbReference>
<dbReference type="CDD" id="cd08071">
    <property type="entry name" value="MPN_DUF2466"/>
    <property type="match status" value="1"/>
</dbReference>
<keyword evidence="5" id="KW-0482">Metalloprotease</keyword>
<dbReference type="STRING" id="555500.I215_12308"/>
<evidence type="ECO:0000256" key="1">
    <source>
        <dbReference type="ARBA" id="ARBA00022670"/>
    </source>
</evidence>
<keyword evidence="3" id="KW-0378">Hydrolase</keyword>
<keyword evidence="1" id="KW-0645">Protease</keyword>
<evidence type="ECO:0000259" key="7">
    <source>
        <dbReference type="PROSITE" id="PS50249"/>
    </source>
</evidence>
<evidence type="ECO:0000256" key="4">
    <source>
        <dbReference type="ARBA" id="ARBA00022833"/>
    </source>
</evidence>
<accession>K2P0D8</accession>
<keyword evidence="9" id="KW-1185">Reference proteome</keyword>
<comment type="caution">
    <text evidence="8">The sequence shown here is derived from an EMBL/GenBank/DDBJ whole genome shotgun (WGS) entry which is preliminary data.</text>
</comment>
<dbReference type="InterPro" id="IPR020891">
    <property type="entry name" value="UPF0758_CS"/>
</dbReference>
<proteinExistence type="inferred from homology"/>
<evidence type="ECO:0000256" key="2">
    <source>
        <dbReference type="ARBA" id="ARBA00022723"/>
    </source>
</evidence>
<dbReference type="InterPro" id="IPR046778">
    <property type="entry name" value="UPF0758_N"/>
</dbReference>
<evidence type="ECO:0000313" key="9">
    <source>
        <dbReference type="Proteomes" id="UP000007364"/>
    </source>
</evidence>
<protein>
    <submittedName>
        <fullName evidence="8">DNA repair protein RadC</fullName>
    </submittedName>
</protein>
<dbReference type="PROSITE" id="PS01302">
    <property type="entry name" value="UPF0758"/>
    <property type="match status" value="1"/>
</dbReference>
<sequence length="232" mass="25606">MKVNTPKTTIKNWSADDRPREKMLLKGKDALSDAELIAILIGSGNRRESAVDLSKRILTTSSNSLSVLSRLSVEQLIKFRGIGKAKAIAIVAALELGRRKRLAKALPDNGLSHSADVFEYMQPRIGDLSHEEFWVIYLNNSNKVVNTVQLSKGGITGTLVDIRLLLKEAVLTNAVGLILAHNHPSGTLRPSEADRNITEKINNACYSMDIKVLDHIIVTEKSYFSFKDEGIL</sequence>
<organism evidence="8 9">
    <name type="scientific">Galbibacter marinus</name>
    <dbReference type="NCBI Taxonomy" id="555500"/>
    <lineage>
        <taxon>Bacteria</taxon>
        <taxon>Pseudomonadati</taxon>
        <taxon>Bacteroidota</taxon>
        <taxon>Flavobacteriia</taxon>
        <taxon>Flavobacteriales</taxon>
        <taxon>Flavobacteriaceae</taxon>
        <taxon>Galbibacter</taxon>
    </lineage>
</organism>
<dbReference type="AlphaFoldDB" id="K2P0D8"/>
<evidence type="ECO:0000256" key="6">
    <source>
        <dbReference type="RuleBase" id="RU003797"/>
    </source>
</evidence>
<dbReference type="GO" id="GO:0006508">
    <property type="term" value="P:proteolysis"/>
    <property type="evidence" value="ECO:0007669"/>
    <property type="project" value="UniProtKB-KW"/>
</dbReference>
<keyword evidence="2" id="KW-0479">Metal-binding</keyword>
<dbReference type="PROSITE" id="PS50249">
    <property type="entry name" value="MPN"/>
    <property type="match status" value="1"/>
</dbReference>
<dbReference type="NCBIfam" id="TIGR00608">
    <property type="entry name" value="radc"/>
    <property type="match status" value="1"/>
</dbReference>
<evidence type="ECO:0000256" key="5">
    <source>
        <dbReference type="ARBA" id="ARBA00023049"/>
    </source>
</evidence>
<reference evidence="8 9" key="1">
    <citation type="journal article" date="2012" name="J. Bacteriol.">
        <title>Genome Sequence of Galbibacter marinum Type Strain ck-I2-15.</title>
        <authorList>
            <person name="Lai Q."/>
            <person name="Li C."/>
            <person name="Shao Z."/>
        </authorList>
    </citation>
    <scope>NUCLEOTIDE SEQUENCE [LARGE SCALE GENOMIC DNA]</scope>
    <source>
        <strain evidence="9">ck-I2-15</strain>
    </source>
</reference>
<dbReference type="PANTHER" id="PTHR30471">
    <property type="entry name" value="DNA REPAIR PROTEIN RADC"/>
    <property type="match status" value="1"/>
</dbReference>
<dbReference type="GO" id="GO:0008237">
    <property type="term" value="F:metallopeptidase activity"/>
    <property type="evidence" value="ECO:0007669"/>
    <property type="project" value="UniProtKB-KW"/>
</dbReference>
<dbReference type="InterPro" id="IPR037518">
    <property type="entry name" value="MPN"/>
</dbReference>
<evidence type="ECO:0000256" key="3">
    <source>
        <dbReference type="ARBA" id="ARBA00022801"/>
    </source>
</evidence>
<dbReference type="eggNOG" id="COG2003">
    <property type="taxonomic scope" value="Bacteria"/>
</dbReference>
<dbReference type="Proteomes" id="UP000007364">
    <property type="component" value="Unassembled WGS sequence"/>
</dbReference>
<dbReference type="PANTHER" id="PTHR30471:SF3">
    <property type="entry name" value="UPF0758 PROTEIN YEES-RELATED"/>
    <property type="match status" value="1"/>
</dbReference>
<gene>
    <name evidence="8" type="ORF">I215_12308</name>
</gene>
<dbReference type="InterPro" id="IPR025657">
    <property type="entry name" value="RadC_JAB"/>
</dbReference>
<name>K2P0D8_9FLAO</name>
<dbReference type="GO" id="GO:0046872">
    <property type="term" value="F:metal ion binding"/>
    <property type="evidence" value="ECO:0007669"/>
    <property type="project" value="UniProtKB-KW"/>
</dbReference>
<dbReference type="PATRIC" id="fig|555500.3.peg.2532"/>
<comment type="similarity">
    <text evidence="6">Belongs to the UPF0758 family.</text>
</comment>
<dbReference type="Gene3D" id="3.40.140.10">
    <property type="entry name" value="Cytidine Deaminase, domain 2"/>
    <property type="match status" value="1"/>
</dbReference>
<feature type="domain" description="MPN" evidence="7">
    <location>
        <begin position="110"/>
        <end position="232"/>
    </location>
</feature>